<proteinExistence type="predicted"/>
<reference evidence="2" key="1">
    <citation type="submission" date="2023-07" db="EMBL/GenBank/DDBJ databases">
        <title>Genome sequencing of Purple Non-Sulfur Bacteria from various extreme environments.</title>
        <authorList>
            <person name="Mayer M."/>
        </authorList>
    </citation>
    <scope>NUCLEOTIDE SEQUENCE [LARGE SCALE GENOMIC DNA]</scope>
    <source>
        <strain evidence="2">DSM 17935</strain>
    </source>
</reference>
<gene>
    <name evidence="1" type="ORF">M2319_003310</name>
</gene>
<sequence>MKDRAGLQERIEAQRKAQRQERLRLMRRVAEVLQKGKKAQKNRSDSLELHRL</sequence>
<dbReference type="EMBL" id="JAOQNS010000010">
    <property type="protein sequence ID" value="MCW2308959.1"/>
    <property type="molecule type" value="Genomic_DNA"/>
</dbReference>
<protein>
    <submittedName>
        <fullName evidence="1">Uncharacterized protein</fullName>
    </submittedName>
</protein>
<dbReference type="Proteomes" id="UP001209755">
    <property type="component" value="Unassembled WGS sequence"/>
</dbReference>
<comment type="caution">
    <text evidence="1">The sequence shown here is derived from an EMBL/GenBank/DDBJ whole genome shotgun (WGS) entry which is preliminary data.</text>
</comment>
<evidence type="ECO:0000313" key="1">
    <source>
        <dbReference type="EMBL" id="MCW2308959.1"/>
    </source>
</evidence>
<name>A0ABT3HF59_9HYPH</name>
<accession>A0ABT3HF59</accession>
<keyword evidence="2" id="KW-1185">Reference proteome</keyword>
<dbReference type="RefSeq" id="WP_264602556.1">
    <property type="nucleotide sequence ID" value="NZ_JAOQNS010000010.1"/>
</dbReference>
<evidence type="ECO:0000313" key="2">
    <source>
        <dbReference type="Proteomes" id="UP001209755"/>
    </source>
</evidence>
<organism evidence="1 2">
    <name type="scientific">Rhodobium gokarnense</name>
    <dbReference type="NCBI Taxonomy" id="364296"/>
    <lineage>
        <taxon>Bacteria</taxon>
        <taxon>Pseudomonadati</taxon>
        <taxon>Pseudomonadota</taxon>
        <taxon>Alphaproteobacteria</taxon>
        <taxon>Hyphomicrobiales</taxon>
        <taxon>Rhodobiaceae</taxon>
        <taxon>Rhodobium</taxon>
    </lineage>
</organism>